<dbReference type="EMBL" id="JAIWYP010000001">
    <property type="protein sequence ID" value="KAH3896213.1"/>
    <property type="molecule type" value="Genomic_DNA"/>
</dbReference>
<proteinExistence type="predicted"/>
<feature type="region of interest" description="Disordered" evidence="1">
    <location>
        <begin position="1"/>
        <end position="41"/>
    </location>
</feature>
<comment type="caution">
    <text evidence="2">The sequence shown here is derived from an EMBL/GenBank/DDBJ whole genome shotgun (WGS) entry which is preliminary data.</text>
</comment>
<evidence type="ECO:0000313" key="3">
    <source>
        <dbReference type="Proteomes" id="UP000828390"/>
    </source>
</evidence>
<sequence length="225" mass="25860">MPKYAHRLPKFEDTDAASGSSETTGKGKRHATTRPYTRPEQSASMDFKSFGYHLNRLGSQMTAFVNGSDYAMSKEGRDVCKKMVSCIQKASSYQREASEHLVDDQERFFEDEWSKRERALKEQHELETDRIIAQLLFEKEQALDSLRTKLQEEKDEAIRGLKTCTICYDEEKNSTLTRLSCAVGGNRITRRKPHLSGVVTTNQTHMRRERGSNPGRLGEKRLRCF</sequence>
<organism evidence="2 3">
    <name type="scientific">Dreissena polymorpha</name>
    <name type="common">Zebra mussel</name>
    <name type="synonym">Mytilus polymorpha</name>
    <dbReference type="NCBI Taxonomy" id="45954"/>
    <lineage>
        <taxon>Eukaryota</taxon>
        <taxon>Metazoa</taxon>
        <taxon>Spiralia</taxon>
        <taxon>Lophotrochozoa</taxon>
        <taxon>Mollusca</taxon>
        <taxon>Bivalvia</taxon>
        <taxon>Autobranchia</taxon>
        <taxon>Heteroconchia</taxon>
        <taxon>Euheterodonta</taxon>
        <taxon>Imparidentia</taxon>
        <taxon>Neoheterodontei</taxon>
        <taxon>Myida</taxon>
        <taxon>Dreissenoidea</taxon>
        <taxon>Dreissenidae</taxon>
        <taxon>Dreissena</taxon>
    </lineage>
</organism>
<keyword evidence="3" id="KW-1185">Reference proteome</keyword>
<accession>A0A9D4NKA9</accession>
<reference evidence="2" key="2">
    <citation type="submission" date="2020-11" db="EMBL/GenBank/DDBJ databases">
        <authorList>
            <person name="McCartney M.A."/>
            <person name="Auch B."/>
            <person name="Kono T."/>
            <person name="Mallez S."/>
            <person name="Becker A."/>
            <person name="Gohl D.M."/>
            <person name="Silverstein K.A.T."/>
            <person name="Koren S."/>
            <person name="Bechman K.B."/>
            <person name="Herman A."/>
            <person name="Abrahante J.E."/>
            <person name="Garbe J."/>
        </authorList>
    </citation>
    <scope>NUCLEOTIDE SEQUENCE</scope>
    <source>
        <strain evidence="2">Duluth1</strain>
        <tissue evidence="2">Whole animal</tissue>
    </source>
</reference>
<evidence type="ECO:0000313" key="2">
    <source>
        <dbReference type="EMBL" id="KAH3896213.1"/>
    </source>
</evidence>
<gene>
    <name evidence="2" type="ORF">DPMN_020386</name>
</gene>
<dbReference type="Proteomes" id="UP000828390">
    <property type="component" value="Unassembled WGS sequence"/>
</dbReference>
<dbReference type="AlphaFoldDB" id="A0A9D4NKA9"/>
<reference evidence="2" key="1">
    <citation type="journal article" date="2019" name="bioRxiv">
        <title>The Genome of the Zebra Mussel, Dreissena polymorpha: A Resource for Invasive Species Research.</title>
        <authorList>
            <person name="McCartney M.A."/>
            <person name="Auch B."/>
            <person name="Kono T."/>
            <person name="Mallez S."/>
            <person name="Zhang Y."/>
            <person name="Obille A."/>
            <person name="Becker A."/>
            <person name="Abrahante J.E."/>
            <person name="Garbe J."/>
            <person name="Badalamenti J.P."/>
            <person name="Herman A."/>
            <person name="Mangelson H."/>
            <person name="Liachko I."/>
            <person name="Sullivan S."/>
            <person name="Sone E.D."/>
            <person name="Koren S."/>
            <person name="Silverstein K.A.T."/>
            <person name="Beckman K.B."/>
            <person name="Gohl D.M."/>
        </authorList>
    </citation>
    <scope>NUCLEOTIDE SEQUENCE</scope>
    <source>
        <strain evidence="2">Duluth1</strain>
        <tissue evidence="2">Whole animal</tissue>
    </source>
</reference>
<name>A0A9D4NKA9_DREPO</name>
<protein>
    <submittedName>
        <fullName evidence="2">Uncharacterized protein</fullName>
    </submittedName>
</protein>
<evidence type="ECO:0000256" key="1">
    <source>
        <dbReference type="SAM" id="MobiDB-lite"/>
    </source>
</evidence>